<keyword evidence="2" id="KW-0479">Metal-binding</keyword>
<feature type="binding site" evidence="2">
    <location>
        <position position="66"/>
    </location>
    <ligand>
        <name>Mg(2+)</name>
        <dbReference type="ChEBI" id="CHEBI:18420"/>
        <label>1</label>
        <note>catalytic</note>
    </ligand>
</feature>
<gene>
    <name evidence="3" type="ORF">EIY72_09920</name>
</gene>
<dbReference type="SUPFAM" id="SSF56655">
    <property type="entry name" value="Carbohydrate phosphatase"/>
    <property type="match status" value="1"/>
</dbReference>
<dbReference type="Proteomes" id="UP000295254">
    <property type="component" value="Unassembled WGS sequence"/>
</dbReference>
<dbReference type="EMBL" id="RRZK01000009">
    <property type="protein sequence ID" value="TDB64728.1"/>
    <property type="molecule type" value="Genomic_DNA"/>
</dbReference>
<feature type="binding site" evidence="2">
    <location>
        <position position="85"/>
    </location>
    <ligand>
        <name>Mg(2+)</name>
        <dbReference type="ChEBI" id="CHEBI:18420"/>
        <label>1</label>
        <note>catalytic</note>
    </ligand>
</feature>
<feature type="binding site" evidence="2">
    <location>
        <position position="211"/>
    </location>
    <ligand>
        <name>Mg(2+)</name>
        <dbReference type="ChEBI" id="CHEBI:18420"/>
        <label>1</label>
        <note>catalytic</note>
    </ligand>
</feature>
<evidence type="ECO:0000313" key="3">
    <source>
        <dbReference type="EMBL" id="TDB64728.1"/>
    </source>
</evidence>
<reference evidence="4" key="1">
    <citation type="journal article" date="2019" name="bioRxiv">
        <title>Bacterially produced spermidine induces plant systemic susceptibility to pathogens.</title>
        <authorList>
            <person name="Melnyk R.A."/>
            <person name="Beskrovnaya P.A."/>
            <person name="Liu Z."/>
            <person name="Song Y."/>
            <person name="Haney C.H."/>
        </authorList>
    </citation>
    <scope>NUCLEOTIDE SEQUENCE [LARGE SCALE GENOMIC DNA]</scope>
    <source>
        <strain evidence="4">Dha-51</strain>
    </source>
</reference>
<dbReference type="GO" id="GO:0046872">
    <property type="term" value="F:metal ion binding"/>
    <property type="evidence" value="ECO:0007669"/>
    <property type="project" value="UniProtKB-KW"/>
</dbReference>
<dbReference type="GO" id="GO:0008934">
    <property type="term" value="F:inositol monophosphate 1-phosphatase activity"/>
    <property type="evidence" value="ECO:0007669"/>
    <property type="project" value="TreeGrafter"/>
</dbReference>
<dbReference type="Pfam" id="PF00459">
    <property type="entry name" value="Inositol_P"/>
    <property type="match status" value="1"/>
</dbReference>
<protein>
    <submittedName>
        <fullName evidence="3">Inositol monophosphatase</fullName>
    </submittedName>
</protein>
<dbReference type="PANTHER" id="PTHR20854:SF4">
    <property type="entry name" value="INOSITOL-1-MONOPHOSPHATASE-RELATED"/>
    <property type="match status" value="1"/>
</dbReference>
<dbReference type="RefSeq" id="WP_093224233.1">
    <property type="nucleotide sequence ID" value="NZ_LT629803.1"/>
</dbReference>
<name>A0A1H2NYC7_PSEVA</name>
<sequence length="273" mass="29637">MQNPNLVQLLTQTIEVVVRAGQLLIAEWARMDGPRGQGDKAAVDEEIEQFLHQHLLRLLPCDFWGEETGHRLTGHSWCWVVDPNDGTADFLKGLKGSALSIGLLHEQTPVLGVVYAPVTIEGVPDCIAWAEGMAEVSRNGQPVNTRLSAKRLSSDEFVMVSAAAINKPELNSELCQPSTFVAMPSIAYRLAKVAAGEGVCGVSLYPVSAHDVVAGHALLRGAGGVLFDERGQTITYVTEAHMQTVSQRCFGGSVSACRILLAREWDRIFKEAF</sequence>
<comment type="similarity">
    <text evidence="1">Belongs to the inositol monophosphatase superfamily.</text>
</comment>
<dbReference type="AlphaFoldDB" id="A0A1H2NYC7"/>
<dbReference type="Gene3D" id="3.40.190.80">
    <property type="match status" value="1"/>
</dbReference>
<keyword evidence="2" id="KW-0460">Magnesium</keyword>
<evidence type="ECO:0000256" key="2">
    <source>
        <dbReference type="PIRSR" id="PIRSR600760-2"/>
    </source>
</evidence>
<keyword evidence="4" id="KW-1185">Reference proteome</keyword>
<accession>A0A1H2NYC7</accession>
<dbReference type="GO" id="GO:0007165">
    <property type="term" value="P:signal transduction"/>
    <property type="evidence" value="ECO:0007669"/>
    <property type="project" value="TreeGrafter"/>
</dbReference>
<dbReference type="OrthoDB" id="9785695at2"/>
<dbReference type="InterPro" id="IPR000760">
    <property type="entry name" value="Inositol_monophosphatase-like"/>
</dbReference>
<comment type="cofactor">
    <cofactor evidence="2">
        <name>Mg(2+)</name>
        <dbReference type="ChEBI" id="CHEBI:18420"/>
    </cofactor>
</comment>
<dbReference type="GO" id="GO:0006020">
    <property type="term" value="P:inositol metabolic process"/>
    <property type="evidence" value="ECO:0007669"/>
    <property type="project" value="TreeGrafter"/>
</dbReference>
<evidence type="ECO:0000313" key="4">
    <source>
        <dbReference type="Proteomes" id="UP000295254"/>
    </source>
</evidence>
<dbReference type="PANTHER" id="PTHR20854">
    <property type="entry name" value="INOSITOL MONOPHOSPHATASE"/>
    <property type="match status" value="1"/>
</dbReference>
<dbReference type="Gene3D" id="3.30.540.10">
    <property type="entry name" value="Fructose-1,6-Bisphosphatase, subunit A, domain 1"/>
    <property type="match status" value="1"/>
</dbReference>
<organism evidence="3 4">
    <name type="scientific">Pseudomonas vancouverensis</name>
    <dbReference type="NCBI Taxonomy" id="95300"/>
    <lineage>
        <taxon>Bacteria</taxon>
        <taxon>Pseudomonadati</taxon>
        <taxon>Pseudomonadota</taxon>
        <taxon>Gammaproteobacteria</taxon>
        <taxon>Pseudomonadales</taxon>
        <taxon>Pseudomonadaceae</taxon>
        <taxon>Pseudomonas</taxon>
    </lineage>
</organism>
<comment type="caution">
    <text evidence="3">The sequence shown here is derived from an EMBL/GenBank/DDBJ whole genome shotgun (WGS) entry which is preliminary data.</text>
</comment>
<evidence type="ECO:0000256" key="1">
    <source>
        <dbReference type="ARBA" id="ARBA00009759"/>
    </source>
</evidence>
<proteinExistence type="inferred from homology"/>
<feature type="binding site" evidence="2">
    <location>
        <position position="82"/>
    </location>
    <ligand>
        <name>Mg(2+)</name>
        <dbReference type="ChEBI" id="CHEBI:18420"/>
        <label>1</label>
        <note>catalytic</note>
    </ligand>
</feature>
<dbReference type="STRING" id="95300.SAMN05216558_3238"/>